<dbReference type="InterPro" id="IPR000652">
    <property type="entry name" value="Triosephosphate_isomerase"/>
</dbReference>
<dbReference type="InterPro" id="IPR013785">
    <property type="entry name" value="Aldolase_TIM"/>
</dbReference>
<feature type="binding site" evidence="8">
    <location>
        <begin position="232"/>
        <end position="233"/>
    </location>
    <ligand>
        <name>substrate</name>
    </ligand>
</feature>
<evidence type="ECO:0000313" key="11">
    <source>
        <dbReference type="Proteomes" id="UP001589906"/>
    </source>
</evidence>
<dbReference type="PANTHER" id="PTHR21139:SF42">
    <property type="entry name" value="TRIOSEPHOSPHATE ISOMERASE"/>
    <property type="match status" value="1"/>
</dbReference>
<evidence type="ECO:0000256" key="5">
    <source>
        <dbReference type="ARBA" id="ARBA00022490"/>
    </source>
</evidence>
<dbReference type="RefSeq" id="WP_376833848.1">
    <property type="nucleotide sequence ID" value="NZ_JBHLSW010000003.1"/>
</dbReference>
<comment type="similarity">
    <text evidence="3 8 9">Belongs to the triosephosphate isomerase family.</text>
</comment>
<evidence type="ECO:0000313" key="10">
    <source>
        <dbReference type="EMBL" id="MFC0632680.1"/>
    </source>
</evidence>
<feature type="binding site" evidence="8">
    <location>
        <begin position="11"/>
        <end position="13"/>
    </location>
    <ligand>
        <name>substrate</name>
    </ligand>
</feature>
<comment type="caution">
    <text evidence="10">The sequence shown here is derived from an EMBL/GenBank/DDBJ whole genome shotgun (WGS) entry which is preliminary data.</text>
</comment>
<evidence type="ECO:0000256" key="3">
    <source>
        <dbReference type="ARBA" id="ARBA00007422"/>
    </source>
</evidence>
<evidence type="ECO:0000256" key="7">
    <source>
        <dbReference type="ARBA" id="ARBA00023235"/>
    </source>
</evidence>
<dbReference type="InterPro" id="IPR022896">
    <property type="entry name" value="TrioseP_Isoase_bac/euk"/>
</dbReference>
<dbReference type="HAMAP" id="MF_00147_B">
    <property type="entry name" value="TIM_B"/>
    <property type="match status" value="1"/>
</dbReference>
<comment type="subunit">
    <text evidence="8 9">Homodimer.</text>
</comment>
<dbReference type="NCBIfam" id="TIGR00419">
    <property type="entry name" value="tim"/>
    <property type="match status" value="1"/>
</dbReference>
<dbReference type="Proteomes" id="UP001589906">
    <property type="component" value="Unassembled WGS sequence"/>
</dbReference>
<dbReference type="Gene3D" id="3.20.20.70">
    <property type="entry name" value="Aldolase class I"/>
    <property type="match status" value="1"/>
</dbReference>
<organism evidence="10 11">
    <name type="scientific">Brevundimonas balnearis</name>
    <dbReference type="NCBI Taxonomy" id="1572858"/>
    <lineage>
        <taxon>Bacteria</taxon>
        <taxon>Pseudomonadati</taxon>
        <taxon>Pseudomonadota</taxon>
        <taxon>Alphaproteobacteria</taxon>
        <taxon>Caulobacterales</taxon>
        <taxon>Caulobacteraceae</taxon>
        <taxon>Brevundimonas</taxon>
    </lineage>
</organism>
<dbReference type="SUPFAM" id="SSF51351">
    <property type="entry name" value="Triosephosphate isomerase (TIM)"/>
    <property type="match status" value="1"/>
</dbReference>
<evidence type="ECO:0000256" key="1">
    <source>
        <dbReference type="ARBA" id="ARBA00000148"/>
    </source>
</evidence>
<feature type="active site" description="Electrophile" evidence="8">
    <location>
        <position position="97"/>
    </location>
</feature>
<comment type="pathway">
    <text evidence="2">Carbohydrate metabolism; erythritol degradation.</text>
</comment>
<comment type="pathway">
    <text evidence="8 9">Carbohydrate biosynthesis; gluconeogenesis.</text>
</comment>
<keyword evidence="4 8" id="KW-0312">Gluconeogenesis</keyword>
<protein>
    <recommendedName>
        <fullName evidence="8 9">Triosephosphate isomerase</fullName>
        <shortName evidence="8">TIM</shortName>
        <shortName evidence="8">TPI</shortName>
        <ecNumber evidence="8 9">5.3.1.1</ecNumber>
    </recommendedName>
    <alternativeName>
        <fullName evidence="8">Triose-phosphate isomerase</fullName>
    </alternativeName>
</protein>
<keyword evidence="7 8" id="KW-0413">Isomerase</keyword>
<reference evidence="10 11" key="1">
    <citation type="submission" date="2024-09" db="EMBL/GenBank/DDBJ databases">
        <authorList>
            <person name="Sun Q."/>
            <person name="Mori K."/>
        </authorList>
    </citation>
    <scope>NUCLEOTIDE SEQUENCE [LARGE SCALE GENOMIC DNA]</scope>
    <source>
        <strain evidence="10 11">NCAIM B.02621</strain>
    </source>
</reference>
<feature type="binding site" evidence="8">
    <location>
        <position position="173"/>
    </location>
    <ligand>
        <name>substrate</name>
    </ligand>
</feature>
<dbReference type="PROSITE" id="PS00171">
    <property type="entry name" value="TIM_1"/>
    <property type="match status" value="1"/>
</dbReference>
<comment type="subcellular location">
    <subcellularLocation>
        <location evidence="8 9">Cytoplasm</location>
    </subcellularLocation>
</comment>
<feature type="binding site" evidence="8">
    <location>
        <position position="211"/>
    </location>
    <ligand>
        <name>substrate</name>
    </ligand>
</feature>
<name>A0ABV6QZ82_9CAUL</name>
<keyword evidence="11" id="KW-1185">Reference proteome</keyword>
<sequence>MKQSVKLIAGNWKMNGSAASLAEIEAMKADAAMSPWQAEVVVFPPAPLIDRVSRAVGTAPIGVGAQDCRAEASGAFTGCVSAEILHDAGARWVILGHSERRHGLRETDAVVAAKVEGALRAGLHPIVCVGETLEQRDAGQAEAVVAAQVTASLPEALSGRDFTLAYEPVWAIGSGRTPTTEEIARMHAVIADAVAARLGEAAVARILYGGSVNPTNAPDILATPGVDGALVGGASLKAEDFLAIIRAV</sequence>
<keyword evidence="6 8" id="KW-0324">Glycolysis</keyword>
<comment type="pathway">
    <text evidence="8 9">Carbohydrate degradation; glycolysis; D-glyceraldehyde 3-phosphate from glycerone phosphate: step 1/1.</text>
</comment>
<evidence type="ECO:0000256" key="2">
    <source>
        <dbReference type="ARBA" id="ARBA00004939"/>
    </source>
</evidence>
<evidence type="ECO:0000256" key="9">
    <source>
        <dbReference type="RuleBase" id="RU363013"/>
    </source>
</evidence>
<comment type="catalytic activity">
    <reaction evidence="8 9">
        <text>D-glyceraldehyde 3-phosphate = dihydroxyacetone phosphate</text>
        <dbReference type="Rhea" id="RHEA:18585"/>
        <dbReference type="ChEBI" id="CHEBI:57642"/>
        <dbReference type="ChEBI" id="CHEBI:59776"/>
        <dbReference type="EC" id="5.3.1.1"/>
    </reaction>
</comment>
<comment type="function">
    <text evidence="8">Involved in the gluconeogenesis. Catalyzes stereospecifically the conversion of dihydroxyacetone phosphate (DHAP) to D-glyceraldehyde-3-phosphate (G3P).</text>
</comment>
<dbReference type="PANTHER" id="PTHR21139">
    <property type="entry name" value="TRIOSEPHOSPHATE ISOMERASE"/>
    <property type="match status" value="1"/>
</dbReference>
<keyword evidence="5 8" id="KW-0963">Cytoplasm</keyword>
<evidence type="ECO:0000256" key="6">
    <source>
        <dbReference type="ARBA" id="ARBA00023152"/>
    </source>
</evidence>
<evidence type="ECO:0000256" key="8">
    <source>
        <dbReference type="HAMAP-Rule" id="MF_00147"/>
    </source>
</evidence>
<dbReference type="EC" id="5.3.1.1" evidence="8 9"/>
<dbReference type="CDD" id="cd00311">
    <property type="entry name" value="TIM"/>
    <property type="match status" value="1"/>
</dbReference>
<proteinExistence type="inferred from homology"/>
<feature type="active site" description="Proton acceptor" evidence="8">
    <location>
        <position position="167"/>
    </location>
</feature>
<accession>A0ABV6QZ82</accession>
<dbReference type="InterPro" id="IPR035990">
    <property type="entry name" value="TIM_sf"/>
</dbReference>
<gene>
    <name evidence="8 10" type="primary">tpiA</name>
    <name evidence="10" type="ORF">ACFFGE_02135</name>
</gene>
<comment type="catalytic activity">
    <reaction evidence="1">
        <text>L-erythrulose 1-phosphate = D-erythrulose 4-phosphate</text>
        <dbReference type="Rhea" id="RHEA:49588"/>
        <dbReference type="ChEBI" id="CHEBI:58002"/>
        <dbReference type="ChEBI" id="CHEBI:90796"/>
        <dbReference type="EC" id="5.3.1.33"/>
    </reaction>
</comment>
<dbReference type="InterPro" id="IPR020861">
    <property type="entry name" value="Triosephosphate_isomerase_AS"/>
</dbReference>
<dbReference type="GO" id="GO:0004807">
    <property type="term" value="F:triose-phosphate isomerase activity"/>
    <property type="evidence" value="ECO:0007669"/>
    <property type="project" value="UniProtKB-EC"/>
</dbReference>
<dbReference type="EMBL" id="JBHLSW010000003">
    <property type="protein sequence ID" value="MFC0632680.1"/>
    <property type="molecule type" value="Genomic_DNA"/>
</dbReference>
<evidence type="ECO:0000256" key="4">
    <source>
        <dbReference type="ARBA" id="ARBA00022432"/>
    </source>
</evidence>
<dbReference type="PROSITE" id="PS51440">
    <property type="entry name" value="TIM_2"/>
    <property type="match status" value="1"/>
</dbReference>
<dbReference type="Pfam" id="PF00121">
    <property type="entry name" value="TIM"/>
    <property type="match status" value="1"/>
</dbReference>